<comment type="caution">
    <text evidence="1">The sequence shown here is derived from an EMBL/GenBank/DDBJ whole genome shotgun (WGS) entry which is preliminary data.</text>
</comment>
<evidence type="ECO:0000313" key="1">
    <source>
        <dbReference type="EMBL" id="CAF5101456.1"/>
    </source>
</evidence>
<evidence type="ECO:0000313" key="2">
    <source>
        <dbReference type="Proteomes" id="UP000663848"/>
    </source>
</evidence>
<feature type="non-terminal residue" evidence="1">
    <location>
        <position position="53"/>
    </location>
</feature>
<dbReference type="EMBL" id="CAJOBR010071629">
    <property type="protein sequence ID" value="CAF5101456.1"/>
    <property type="molecule type" value="Genomic_DNA"/>
</dbReference>
<accession>A0A822ENY5</accession>
<gene>
    <name evidence="1" type="ORF">QYT958_LOCUS44862</name>
</gene>
<feature type="non-terminal residue" evidence="1">
    <location>
        <position position="1"/>
    </location>
</feature>
<name>A0A822ENY5_9BILA</name>
<dbReference type="AlphaFoldDB" id="A0A822ENY5"/>
<protein>
    <submittedName>
        <fullName evidence="1">Uncharacterized protein</fullName>
    </submittedName>
</protein>
<sequence>SVPTPFHFALLLVEECRIKQYLDATLIESLKYDAMYKFLLAVGDIQPTAQVVQ</sequence>
<proteinExistence type="predicted"/>
<dbReference type="Proteomes" id="UP000663848">
    <property type="component" value="Unassembled WGS sequence"/>
</dbReference>
<reference evidence="1" key="1">
    <citation type="submission" date="2021-02" db="EMBL/GenBank/DDBJ databases">
        <authorList>
            <person name="Nowell W R."/>
        </authorList>
    </citation>
    <scope>NUCLEOTIDE SEQUENCE</scope>
</reference>
<organism evidence="1 2">
    <name type="scientific">Rotaria socialis</name>
    <dbReference type="NCBI Taxonomy" id="392032"/>
    <lineage>
        <taxon>Eukaryota</taxon>
        <taxon>Metazoa</taxon>
        <taxon>Spiralia</taxon>
        <taxon>Gnathifera</taxon>
        <taxon>Rotifera</taxon>
        <taxon>Eurotatoria</taxon>
        <taxon>Bdelloidea</taxon>
        <taxon>Philodinida</taxon>
        <taxon>Philodinidae</taxon>
        <taxon>Rotaria</taxon>
    </lineage>
</organism>